<keyword evidence="1" id="KW-1133">Transmembrane helix</keyword>
<keyword evidence="1" id="KW-0472">Membrane</keyword>
<organism evidence="2 3">
    <name type="scientific">Wandonia haliotis</name>
    <dbReference type="NCBI Taxonomy" id="574963"/>
    <lineage>
        <taxon>Bacteria</taxon>
        <taxon>Pseudomonadati</taxon>
        <taxon>Bacteroidota</taxon>
        <taxon>Flavobacteriia</taxon>
        <taxon>Flavobacteriales</taxon>
        <taxon>Crocinitomicaceae</taxon>
        <taxon>Wandonia</taxon>
    </lineage>
</organism>
<keyword evidence="3" id="KW-1185">Reference proteome</keyword>
<dbReference type="RefSeq" id="WP_343784795.1">
    <property type="nucleotide sequence ID" value="NZ_BAAAFH010000003.1"/>
</dbReference>
<feature type="transmembrane region" description="Helical" evidence="1">
    <location>
        <begin position="47"/>
        <end position="65"/>
    </location>
</feature>
<protein>
    <submittedName>
        <fullName evidence="2">Uncharacterized protein</fullName>
    </submittedName>
</protein>
<keyword evidence="1" id="KW-0812">Transmembrane</keyword>
<reference evidence="2 3" key="1">
    <citation type="journal article" date="2019" name="Int. J. Syst. Evol. Microbiol.">
        <title>The Global Catalogue of Microorganisms (GCM) 10K type strain sequencing project: providing services to taxonomists for standard genome sequencing and annotation.</title>
        <authorList>
            <consortium name="The Broad Institute Genomics Platform"/>
            <consortium name="The Broad Institute Genome Sequencing Center for Infectious Disease"/>
            <person name="Wu L."/>
            <person name="Ma J."/>
        </authorList>
    </citation>
    <scope>NUCLEOTIDE SEQUENCE [LARGE SCALE GENOMIC DNA]</scope>
    <source>
        <strain evidence="2 3">JCM 16083</strain>
    </source>
</reference>
<comment type="caution">
    <text evidence="2">The sequence shown here is derived from an EMBL/GenBank/DDBJ whole genome shotgun (WGS) entry which is preliminary data.</text>
</comment>
<dbReference type="Proteomes" id="UP001501126">
    <property type="component" value="Unassembled WGS sequence"/>
</dbReference>
<proteinExistence type="predicted"/>
<evidence type="ECO:0000313" key="3">
    <source>
        <dbReference type="Proteomes" id="UP001501126"/>
    </source>
</evidence>
<evidence type="ECO:0000313" key="2">
    <source>
        <dbReference type="EMBL" id="GAA0874094.1"/>
    </source>
</evidence>
<evidence type="ECO:0000256" key="1">
    <source>
        <dbReference type="SAM" id="Phobius"/>
    </source>
</evidence>
<sequence>MFEFAGILTSLFITAVSLLISVLFLLTLNNTLKEVSPENRLVPYNNVWLMLIPLFNVFYAFYLYPKLCDSIKAEFEARGIEEKGDYGKTIGLVLASITIALFIEPIQNYAQLVSAVLLIIFWVKISGYKNKLINTPKGIDMIGKDLDD</sequence>
<gene>
    <name evidence="2" type="ORF">GCM10009118_05020</name>
</gene>
<feature type="transmembrane region" description="Helical" evidence="1">
    <location>
        <begin position="7"/>
        <end position="27"/>
    </location>
</feature>
<name>A0ABN1MLJ3_9FLAO</name>
<dbReference type="EMBL" id="BAAAFH010000003">
    <property type="protein sequence ID" value="GAA0874094.1"/>
    <property type="molecule type" value="Genomic_DNA"/>
</dbReference>
<feature type="transmembrane region" description="Helical" evidence="1">
    <location>
        <begin position="109"/>
        <end position="127"/>
    </location>
</feature>
<accession>A0ABN1MLJ3</accession>